<dbReference type="AlphaFoldDB" id="A0A6A0A6G0"/>
<comment type="caution">
    <text evidence="1">The sequence shown here is derived from an EMBL/GenBank/DDBJ whole genome shotgun (WGS) entry which is preliminary data.</text>
</comment>
<reference evidence="1 2" key="1">
    <citation type="submission" date="2020-02" db="EMBL/GenBank/DDBJ databases">
        <title>Draft genome sequence of Haematococcus lacustris strain NIES-144.</title>
        <authorList>
            <person name="Morimoto D."/>
            <person name="Nakagawa S."/>
            <person name="Yoshida T."/>
            <person name="Sawayama S."/>
        </authorList>
    </citation>
    <scope>NUCLEOTIDE SEQUENCE [LARGE SCALE GENOMIC DNA]</scope>
    <source>
        <strain evidence="1 2">NIES-144</strain>
    </source>
</reference>
<organism evidence="1 2">
    <name type="scientific">Haematococcus lacustris</name>
    <name type="common">Green alga</name>
    <name type="synonym">Haematococcus pluvialis</name>
    <dbReference type="NCBI Taxonomy" id="44745"/>
    <lineage>
        <taxon>Eukaryota</taxon>
        <taxon>Viridiplantae</taxon>
        <taxon>Chlorophyta</taxon>
        <taxon>core chlorophytes</taxon>
        <taxon>Chlorophyceae</taxon>
        <taxon>CS clade</taxon>
        <taxon>Chlamydomonadales</taxon>
        <taxon>Haematococcaceae</taxon>
        <taxon>Haematococcus</taxon>
    </lineage>
</organism>
<protein>
    <submittedName>
        <fullName evidence="1">Uncharacterized protein</fullName>
    </submittedName>
</protein>
<feature type="non-terminal residue" evidence="1">
    <location>
        <position position="1"/>
    </location>
</feature>
<name>A0A6A0A6G0_HAELA</name>
<dbReference type="Proteomes" id="UP000485058">
    <property type="component" value="Unassembled WGS sequence"/>
</dbReference>
<accession>A0A6A0A6G0</accession>
<gene>
    <name evidence="1" type="ORF">HaLaN_26548</name>
</gene>
<keyword evidence="2" id="KW-1185">Reference proteome</keyword>
<sequence>MARRRSGNMGSAPTNESPFARAELFVRVRRDAKVDEVAAGGVARLHDEALSAAIAKAWLALPQNTKAKAWPRWAAAAQQSYDEAAAEQREQELLNANASSYLSSVDSMSS</sequence>
<feature type="non-terminal residue" evidence="1">
    <location>
        <position position="110"/>
    </location>
</feature>
<dbReference type="EMBL" id="BLLF01003748">
    <property type="protein sequence ID" value="GFH28112.1"/>
    <property type="molecule type" value="Genomic_DNA"/>
</dbReference>
<evidence type="ECO:0000313" key="1">
    <source>
        <dbReference type="EMBL" id="GFH28112.1"/>
    </source>
</evidence>
<proteinExistence type="predicted"/>
<evidence type="ECO:0000313" key="2">
    <source>
        <dbReference type="Proteomes" id="UP000485058"/>
    </source>
</evidence>